<dbReference type="PROSITE" id="PS00109">
    <property type="entry name" value="PROTEIN_KINASE_TYR"/>
    <property type="match status" value="1"/>
</dbReference>
<dbReference type="FunFam" id="3.30.200.20:FF:000776">
    <property type="entry name" value="Flk-1 receptor"/>
    <property type="match status" value="1"/>
</dbReference>
<dbReference type="Proteomes" id="UP000245119">
    <property type="component" value="Linkage Group LG3"/>
</dbReference>
<feature type="binding site" evidence="3">
    <location>
        <position position="311"/>
    </location>
    <ligand>
        <name>ATP</name>
        <dbReference type="ChEBI" id="CHEBI:30616"/>
    </ligand>
</feature>
<dbReference type="Pfam" id="PF07714">
    <property type="entry name" value="PK_Tyr_Ser-Thr"/>
    <property type="match status" value="1"/>
</dbReference>
<dbReference type="PANTHER" id="PTHR24416:SF600">
    <property type="entry name" value="PDGF- AND VEGF-RECEPTOR RELATED, ISOFORM J"/>
    <property type="match status" value="1"/>
</dbReference>
<dbReference type="PANTHER" id="PTHR24416">
    <property type="entry name" value="TYROSINE-PROTEIN KINASE RECEPTOR"/>
    <property type="match status" value="1"/>
</dbReference>
<dbReference type="Gene3D" id="1.10.510.10">
    <property type="entry name" value="Transferase(Phosphotransferase) domain 1"/>
    <property type="match status" value="1"/>
</dbReference>
<dbReference type="AlphaFoldDB" id="A0A2T7PNE7"/>
<keyword evidence="5" id="KW-1133">Transmembrane helix</keyword>
<dbReference type="InterPro" id="IPR017441">
    <property type="entry name" value="Protein_kinase_ATP_BS"/>
</dbReference>
<evidence type="ECO:0000313" key="7">
    <source>
        <dbReference type="EMBL" id="PVD34956.1"/>
    </source>
</evidence>
<keyword evidence="5" id="KW-0812">Transmembrane</keyword>
<accession>A0A2T7PNE7</accession>
<comment type="caution">
    <text evidence="7">The sequence shown here is derived from an EMBL/GenBank/DDBJ whole genome shotgun (WGS) entry which is preliminary data.</text>
</comment>
<dbReference type="GO" id="GO:0004714">
    <property type="term" value="F:transmembrane receptor protein tyrosine kinase activity"/>
    <property type="evidence" value="ECO:0007669"/>
    <property type="project" value="UniProtKB-EC"/>
</dbReference>
<dbReference type="SUPFAM" id="SSF56112">
    <property type="entry name" value="Protein kinase-like (PK-like)"/>
    <property type="match status" value="1"/>
</dbReference>
<proteinExistence type="predicted"/>
<reference evidence="7 8" key="1">
    <citation type="submission" date="2018-04" db="EMBL/GenBank/DDBJ databases">
        <title>The genome of golden apple snail Pomacea canaliculata provides insight into stress tolerance and invasive adaptation.</title>
        <authorList>
            <person name="Liu C."/>
            <person name="Liu B."/>
            <person name="Ren Y."/>
            <person name="Zhang Y."/>
            <person name="Wang H."/>
            <person name="Li S."/>
            <person name="Jiang F."/>
            <person name="Yin L."/>
            <person name="Zhang G."/>
            <person name="Qian W."/>
            <person name="Fan W."/>
        </authorList>
    </citation>
    <scope>NUCLEOTIDE SEQUENCE [LARGE SCALE GENOMIC DNA]</scope>
    <source>
        <strain evidence="7">SZHN2017</strain>
        <tissue evidence="7">Muscle</tissue>
    </source>
</reference>
<organism evidence="7 8">
    <name type="scientific">Pomacea canaliculata</name>
    <name type="common">Golden apple snail</name>
    <dbReference type="NCBI Taxonomy" id="400727"/>
    <lineage>
        <taxon>Eukaryota</taxon>
        <taxon>Metazoa</taxon>
        <taxon>Spiralia</taxon>
        <taxon>Lophotrochozoa</taxon>
        <taxon>Mollusca</taxon>
        <taxon>Gastropoda</taxon>
        <taxon>Caenogastropoda</taxon>
        <taxon>Architaenioglossa</taxon>
        <taxon>Ampullarioidea</taxon>
        <taxon>Ampullariidae</taxon>
        <taxon>Pomacea</taxon>
    </lineage>
</organism>
<comment type="subcellular location">
    <subcellularLocation>
        <location evidence="1">Membrane</location>
        <topology evidence="1">Single-pass membrane protein</topology>
    </subcellularLocation>
</comment>
<evidence type="ECO:0000259" key="6">
    <source>
        <dbReference type="PROSITE" id="PS50011"/>
    </source>
</evidence>
<dbReference type="InterPro" id="IPR000719">
    <property type="entry name" value="Prot_kinase_dom"/>
</dbReference>
<evidence type="ECO:0000256" key="2">
    <source>
        <dbReference type="ARBA" id="ARBA00051243"/>
    </source>
</evidence>
<dbReference type="GO" id="GO:0005524">
    <property type="term" value="F:ATP binding"/>
    <property type="evidence" value="ECO:0007669"/>
    <property type="project" value="UniProtKB-UniRule"/>
</dbReference>
<dbReference type="InterPro" id="IPR050122">
    <property type="entry name" value="RTK"/>
</dbReference>
<dbReference type="PROSITE" id="PS00107">
    <property type="entry name" value="PROTEIN_KINASE_ATP"/>
    <property type="match status" value="1"/>
</dbReference>
<dbReference type="STRING" id="400727.A0A2T7PNE7"/>
<feature type="region of interest" description="Disordered" evidence="4">
    <location>
        <begin position="1"/>
        <end position="26"/>
    </location>
</feature>
<keyword evidence="5" id="KW-0472">Membrane</keyword>
<evidence type="ECO:0000256" key="1">
    <source>
        <dbReference type="ARBA" id="ARBA00004167"/>
    </source>
</evidence>
<dbReference type="InterPro" id="IPR008266">
    <property type="entry name" value="Tyr_kinase_AS"/>
</dbReference>
<sequence length="523" mass="58394">MSSAALSRSWNPSKSTGASCTCTTSPVHRPAVTCAEPLSAATTVQSPMQPERVPDVTSRVLQPRRGGHIYQELRSAVGPVRRGSDAGERGARAVWRTHATAVCRVPPEGQHQTRPSPCRRSTLTSQDNVTWGDPMENVTRVEFVHYDPWRGFIVRGLTGRFACQALSDHLQPQYLFFRLEVEGQHESATAGDKPESTARKSLTTVYIAAITCFIVLFLVVVTIIVGCKMLKRKKYDHEEVEKFLSQSQGDYNPELPIDEQTGCVPYDPKWEFPEERLRMGMILGQGAFGRVVKAEAVGIGGSNDVITVAVKVVKDCTNKEQMMALVSELKILIHIGHHLNIVNLLGAVTKDLRYGKLSIIVEYCPFGCLQNYLLKNKNSLRDIPDIKLIKNKPKPQETKRYGPVSRGSPRANYVNQGMEPAGPPLTITNLLCWAFQVCRGMEYLASRRTNHCDLLLSQYVHRDLAARNVLLTANNVVKICDFGLARDVYRNAKYYKKREGPVPIKWMALESLTHGLYTTKSDV</sequence>
<evidence type="ECO:0000256" key="5">
    <source>
        <dbReference type="SAM" id="Phobius"/>
    </source>
</evidence>
<dbReference type="InterPro" id="IPR011009">
    <property type="entry name" value="Kinase-like_dom_sf"/>
</dbReference>
<dbReference type="Gene3D" id="3.30.200.20">
    <property type="entry name" value="Phosphorylase Kinase, domain 1"/>
    <property type="match status" value="1"/>
</dbReference>
<keyword evidence="3" id="KW-0067">ATP-binding</keyword>
<dbReference type="SMART" id="SM00219">
    <property type="entry name" value="TyrKc"/>
    <property type="match status" value="1"/>
</dbReference>
<dbReference type="GO" id="GO:0007169">
    <property type="term" value="P:cell surface receptor protein tyrosine kinase signaling pathway"/>
    <property type="evidence" value="ECO:0007669"/>
    <property type="project" value="TreeGrafter"/>
</dbReference>
<dbReference type="EMBL" id="PZQS01000003">
    <property type="protein sequence ID" value="PVD34956.1"/>
    <property type="molecule type" value="Genomic_DNA"/>
</dbReference>
<dbReference type="InterPro" id="IPR020635">
    <property type="entry name" value="Tyr_kinase_cat_dom"/>
</dbReference>
<protein>
    <recommendedName>
        <fullName evidence="6">Protein kinase domain-containing protein</fullName>
    </recommendedName>
</protein>
<keyword evidence="8" id="KW-1185">Reference proteome</keyword>
<gene>
    <name evidence="7" type="ORF">C0Q70_06237</name>
</gene>
<dbReference type="PROSITE" id="PS50011">
    <property type="entry name" value="PROTEIN_KINASE_DOM"/>
    <property type="match status" value="1"/>
</dbReference>
<evidence type="ECO:0000256" key="4">
    <source>
        <dbReference type="SAM" id="MobiDB-lite"/>
    </source>
</evidence>
<dbReference type="InterPro" id="IPR001245">
    <property type="entry name" value="Ser-Thr/Tyr_kinase_cat_dom"/>
</dbReference>
<dbReference type="GO" id="GO:0005886">
    <property type="term" value="C:plasma membrane"/>
    <property type="evidence" value="ECO:0007669"/>
    <property type="project" value="TreeGrafter"/>
</dbReference>
<comment type="catalytic activity">
    <reaction evidence="2">
        <text>L-tyrosyl-[protein] + ATP = O-phospho-L-tyrosyl-[protein] + ADP + H(+)</text>
        <dbReference type="Rhea" id="RHEA:10596"/>
        <dbReference type="Rhea" id="RHEA-COMP:10136"/>
        <dbReference type="Rhea" id="RHEA-COMP:20101"/>
        <dbReference type="ChEBI" id="CHEBI:15378"/>
        <dbReference type="ChEBI" id="CHEBI:30616"/>
        <dbReference type="ChEBI" id="CHEBI:46858"/>
        <dbReference type="ChEBI" id="CHEBI:61978"/>
        <dbReference type="ChEBI" id="CHEBI:456216"/>
        <dbReference type="EC" id="2.7.10.1"/>
    </reaction>
</comment>
<feature type="domain" description="Protein kinase" evidence="6">
    <location>
        <begin position="277"/>
        <end position="523"/>
    </location>
</feature>
<dbReference type="GO" id="GO:0043235">
    <property type="term" value="C:receptor complex"/>
    <property type="evidence" value="ECO:0007669"/>
    <property type="project" value="TreeGrafter"/>
</dbReference>
<evidence type="ECO:0000256" key="3">
    <source>
        <dbReference type="PROSITE-ProRule" id="PRU10141"/>
    </source>
</evidence>
<name>A0A2T7PNE7_POMCA</name>
<dbReference type="OrthoDB" id="6077854at2759"/>
<keyword evidence="3" id="KW-0547">Nucleotide-binding</keyword>
<evidence type="ECO:0000313" key="8">
    <source>
        <dbReference type="Proteomes" id="UP000245119"/>
    </source>
</evidence>
<feature type="transmembrane region" description="Helical" evidence="5">
    <location>
        <begin position="205"/>
        <end position="227"/>
    </location>
</feature>